<feature type="region of interest" description="Disordered" evidence="1">
    <location>
        <begin position="1"/>
        <end position="30"/>
    </location>
</feature>
<evidence type="ECO:0000313" key="3">
    <source>
        <dbReference type="Proteomes" id="UP001472677"/>
    </source>
</evidence>
<organism evidence="2 3">
    <name type="scientific">Hibiscus sabdariffa</name>
    <name type="common">roselle</name>
    <dbReference type="NCBI Taxonomy" id="183260"/>
    <lineage>
        <taxon>Eukaryota</taxon>
        <taxon>Viridiplantae</taxon>
        <taxon>Streptophyta</taxon>
        <taxon>Embryophyta</taxon>
        <taxon>Tracheophyta</taxon>
        <taxon>Spermatophyta</taxon>
        <taxon>Magnoliopsida</taxon>
        <taxon>eudicotyledons</taxon>
        <taxon>Gunneridae</taxon>
        <taxon>Pentapetalae</taxon>
        <taxon>rosids</taxon>
        <taxon>malvids</taxon>
        <taxon>Malvales</taxon>
        <taxon>Malvaceae</taxon>
        <taxon>Malvoideae</taxon>
        <taxon>Hibiscus</taxon>
    </lineage>
</organism>
<comment type="caution">
    <text evidence="2">The sequence shown here is derived from an EMBL/GenBank/DDBJ whole genome shotgun (WGS) entry which is preliminary data.</text>
</comment>
<evidence type="ECO:0000256" key="1">
    <source>
        <dbReference type="SAM" id="MobiDB-lite"/>
    </source>
</evidence>
<name>A0ABR2F7V0_9ROSI</name>
<proteinExistence type="predicted"/>
<feature type="compositionally biased region" description="Low complexity" evidence="1">
    <location>
        <begin position="20"/>
        <end position="30"/>
    </location>
</feature>
<gene>
    <name evidence="2" type="ORF">V6N12_062103</name>
</gene>
<keyword evidence="3" id="KW-1185">Reference proteome</keyword>
<evidence type="ECO:0000313" key="2">
    <source>
        <dbReference type="EMBL" id="KAK8574409.1"/>
    </source>
</evidence>
<dbReference type="Proteomes" id="UP001472677">
    <property type="component" value="Unassembled WGS sequence"/>
</dbReference>
<reference evidence="2 3" key="1">
    <citation type="journal article" date="2024" name="G3 (Bethesda)">
        <title>Genome assembly of Hibiscus sabdariffa L. provides insights into metabolisms of medicinal natural products.</title>
        <authorList>
            <person name="Kim T."/>
        </authorList>
    </citation>
    <scope>NUCLEOTIDE SEQUENCE [LARGE SCALE GENOMIC DNA]</scope>
    <source>
        <strain evidence="2">TK-2024</strain>
        <tissue evidence="2">Old leaves</tissue>
    </source>
</reference>
<accession>A0ABR2F7V0</accession>
<protein>
    <submittedName>
        <fullName evidence="2">Uncharacterized protein</fullName>
    </submittedName>
</protein>
<sequence>MVVRESSISEKRGNVQCLESNPPRSESSFASSGFSIEMVPNSYDGDGIFRARVRRILWQHVRDSLDDNHDQSYETNRLPNSGFNLSSEEIEVWEVSKLLGFSFEGDKEAIVKRICELERELRNNCCVSSSSGSSRGLLCLWDPDVFKVSENFVSSRYIALIGFFLPKNCVYGLVNVYGPSIEAEKSTFATELLEFLKSRQIP</sequence>
<dbReference type="EMBL" id="JBBPBM010000007">
    <property type="protein sequence ID" value="KAK8574409.1"/>
    <property type="molecule type" value="Genomic_DNA"/>
</dbReference>